<keyword evidence="2" id="KW-1185">Reference proteome</keyword>
<evidence type="ECO:0000313" key="1">
    <source>
        <dbReference type="EMBL" id="MBC3516364.1"/>
    </source>
</evidence>
<dbReference type="Proteomes" id="UP000597668">
    <property type="component" value="Unassembled WGS sequence"/>
</dbReference>
<gene>
    <name evidence="1" type="ORF">H8K20_08140</name>
</gene>
<organism evidence="1 2">
    <name type="scientific">Neobittarella massiliensis</name>
    <name type="common">ex Bilen et al. 2018</name>
    <dbReference type="NCBI Taxonomy" id="2041842"/>
    <lineage>
        <taxon>Bacteria</taxon>
        <taxon>Bacillati</taxon>
        <taxon>Bacillota</taxon>
        <taxon>Clostridia</taxon>
        <taxon>Eubacteriales</taxon>
        <taxon>Oscillospiraceae</taxon>
        <taxon>Neobittarella (ex Bilen et al. 2018)</taxon>
    </lineage>
</organism>
<comment type="caution">
    <text evidence="1">The sequence shown here is derived from an EMBL/GenBank/DDBJ whole genome shotgun (WGS) entry which is preliminary data.</text>
</comment>
<evidence type="ECO:0000313" key="2">
    <source>
        <dbReference type="Proteomes" id="UP000597668"/>
    </source>
</evidence>
<protein>
    <submittedName>
        <fullName evidence="1">Uncharacterized protein</fullName>
    </submittedName>
</protein>
<reference evidence="1" key="1">
    <citation type="submission" date="2020-08" db="EMBL/GenBank/DDBJ databases">
        <authorList>
            <person name="Liu C."/>
            <person name="Sun Q."/>
        </authorList>
    </citation>
    <scope>NUCLEOTIDE SEQUENCE</scope>
    <source>
        <strain evidence="1">NSJ-65</strain>
    </source>
</reference>
<dbReference type="RefSeq" id="WP_186488040.1">
    <property type="nucleotide sequence ID" value="NZ_JACOGI010000001.1"/>
</dbReference>
<sequence>MASYKSIVTDAGAQKLAEILAAGGQLVLTRAACGSGTPTTDPARRSELVQPLEVHAAISDRAVEPGPPSVLRVQLQVDNAGLKETVPIRELGLYCPVDDGREILFCYAWLDGPDSDNLLAPPASAEMADTVHVHDMGLVLTNQQSAAVSVTMAHGAAITEARLTAYAAPRDHIHQATQITETTQETVEAAQRRQDYEITALQEQLDTGFVGTTLTHTFSPDELSQYRGFDGTGLPVGVYDRQTARLYA</sequence>
<dbReference type="AlphaFoldDB" id="A0A8J6LU76"/>
<proteinExistence type="predicted"/>
<accession>A0A8J6LU76</accession>
<dbReference type="EMBL" id="JACOGI010000001">
    <property type="protein sequence ID" value="MBC3516364.1"/>
    <property type="molecule type" value="Genomic_DNA"/>
</dbReference>
<name>A0A8J6LU76_9FIRM</name>